<reference evidence="1 2" key="1">
    <citation type="submission" date="2018-06" db="EMBL/GenBank/DDBJ databases">
        <title>Whole genome sequencing of a novel hydrocarbon degrading bacterial strain, PW21 isolated from oil contaminated produced water sample.</title>
        <authorList>
            <person name="Nagkirti P."/>
            <person name="Shaikh A."/>
            <person name="Gowdaman V."/>
            <person name="Engineer A.E."/>
            <person name="Dagar S."/>
            <person name="Dhakephalkar P.K."/>
        </authorList>
    </citation>
    <scope>NUCLEOTIDE SEQUENCE [LARGE SCALE GENOMIC DNA]</scope>
    <source>
        <strain evidence="1 2">PW21</strain>
    </source>
</reference>
<dbReference type="EMBL" id="QKWH01000003">
    <property type="protein sequence ID" value="PZR53850.1"/>
    <property type="molecule type" value="Genomic_DNA"/>
</dbReference>
<keyword evidence="1" id="KW-0540">Nuclease</keyword>
<dbReference type="Proteomes" id="UP000248783">
    <property type="component" value="Unassembled WGS sequence"/>
</dbReference>
<organism evidence="1 2">
    <name type="scientific">Xylanimonas oleitrophica</name>
    <dbReference type="NCBI Taxonomy" id="2607479"/>
    <lineage>
        <taxon>Bacteria</taxon>
        <taxon>Bacillati</taxon>
        <taxon>Actinomycetota</taxon>
        <taxon>Actinomycetes</taxon>
        <taxon>Micrococcales</taxon>
        <taxon>Promicromonosporaceae</taxon>
        <taxon>Xylanimonas</taxon>
    </lineage>
</organism>
<dbReference type="InterPro" id="IPR007636">
    <property type="entry name" value="Restrct_endonuc_II_XhoI"/>
</dbReference>
<dbReference type="GO" id="GO:0009307">
    <property type="term" value="P:DNA restriction-modification system"/>
    <property type="evidence" value="ECO:0007669"/>
    <property type="project" value="InterPro"/>
</dbReference>
<keyword evidence="1" id="KW-0378">Hydrolase</keyword>
<dbReference type="AlphaFoldDB" id="A0A2W5WRW0"/>
<proteinExistence type="predicted"/>
<dbReference type="GO" id="GO:0003677">
    <property type="term" value="F:DNA binding"/>
    <property type="evidence" value="ECO:0007669"/>
    <property type="project" value="InterPro"/>
</dbReference>
<keyword evidence="1" id="KW-0255">Endonuclease</keyword>
<name>A0A2W5WRW0_9MICO</name>
<evidence type="ECO:0000313" key="2">
    <source>
        <dbReference type="Proteomes" id="UP000248783"/>
    </source>
</evidence>
<accession>A0A2W5WRW0</accession>
<dbReference type="Pfam" id="PF04555">
    <property type="entry name" value="XhoI"/>
    <property type="match status" value="1"/>
</dbReference>
<sequence>MQGAPALVTREIYDDAVREHWAIRDAQGARQAAAGIIQDAGTRSDVTGGKHLVPLEEAVASVFEEHPGIGEDLTVLRGGNHTLPGWYRRAKNWDLVVTYRGLLIAAIEFKSQVGSIGNNHNNRTEESLGNATDLWRAHEAEAFGGHRPWLGYVLILEKSPKSTTPLRGGSALFPTDPEFDGISYLDRYRVTYQRLLKERMYDGAVVAASERGQGVYDEPVPELSFATFEAKIYGRLEELKRIPDQSFPEPVPGLLPRR</sequence>
<protein>
    <submittedName>
        <fullName evidence="1">Type II restriction endonuclease</fullName>
    </submittedName>
</protein>
<keyword evidence="2" id="KW-1185">Reference proteome</keyword>
<dbReference type="GO" id="GO:0009036">
    <property type="term" value="F:type II site-specific deoxyribonuclease activity"/>
    <property type="evidence" value="ECO:0007669"/>
    <property type="project" value="InterPro"/>
</dbReference>
<evidence type="ECO:0000313" key="1">
    <source>
        <dbReference type="EMBL" id="PZR53850.1"/>
    </source>
</evidence>
<gene>
    <name evidence="1" type="ORF">DNL40_07015</name>
</gene>
<comment type="caution">
    <text evidence="1">The sequence shown here is derived from an EMBL/GenBank/DDBJ whole genome shotgun (WGS) entry which is preliminary data.</text>
</comment>